<comment type="caution">
    <text evidence="1">The sequence shown here is derived from an EMBL/GenBank/DDBJ whole genome shotgun (WGS) entry which is preliminary data.</text>
</comment>
<accession>A0ACC0Y5A7</accession>
<dbReference type="EMBL" id="CM047744">
    <property type="protein sequence ID" value="KAJ0028339.1"/>
    <property type="molecule type" value="Genomic_DNA"/>
</dbReference>
<evidence type="ECO:0000313" key="1">
    <source>
        <dbReference type="EMBL" id="KAJ0028339.1"/>
    </source>
</evidence>
<name>A0ACC0Y5A7_9ROSI</name>
<proteinExistence type="predicted"/>
<evidence type="ECO:0000313" key="2">
    <source>
        <dbReference type="Proteomes" id="UP001163603"/>
    </source>
</evidence>
<reference evidence="2" key="1">
    <citation type="journal article" date="2023" name="G3 (Bethesda)">
        <title>Genome assembly and association tests identify interacting loci associated with vigor, precocity, and sex in interspecific pistachio rootstocks.</title>
        <authorList>
            <person name="Palmer W."/>
            <person name="Jacygrad E."/>
            <person name="Sagayaradj S."/>
            <person name="Cavanaugh K."/>
            <person name="Han R."/>
            <person name="Bertier L."/>
            <person name="Beede B."/>
            <person name="Kafkas S."/>
            <person name="Golino D."/>
            <person name="Preece J."/>
            <person name="Michelmore R."/>
        </authorList>
    </citation>
    <scope>NUCLEOTIDE SEQUENCE [LARGE SCALE GENOMIC DNA]</scope>
</reference>
<gene>
    <name evidence="1" type="ORF">Pint_35434</name>
</gene>
<dbReference type="Proteomes" id="UP001163603">
    <property type="component" value="Chromosome 9"/>
</dbReference>
<protein>
    <submittedName>
        <fullName evidence="1">Uncharacterized protein</fullName>
    </submittedName>
</protein>
<organism evidence="1 2">
    <name type="scientific">Pistacia integerrima</name>
    <dbReference type="NCBI Taxonomy" id="434235"/>
    <lineage>
        <taxon>Eukaryota</taxon>
        <taxon>Viridiplantae</taxon>
        <taxon>Streptophyta</taxon>
        <taxon>Embryophyta</taxon>
        <taxon>Tracheophyta</taxon>
        <taxon>Spermatophyta</taxon>
        <taxon>Magnoliopsida</taxon>
        <taxon>eudicotyledons</taxon>
        <taxon>Gunneridae</taxon>
        <taxon>Pentapetalae</taxon>
        <taxon>rosids</taxon>
        <taxon>malvids</taxon>
        <taxon>Sapindales</taxon>
        <taxon>Anacardiaceae</taxon>
        <taxon>Pistacia</taxon>
    </lineage>
</organism>
<sequence length="161" mass="18523">MSTAEDSNPLATVDDIHRRLLRPPSLNSPYDDHEDRSSSQSKANSTPIHRKQETMKRKLEDYLDPVLLSAISSKLSDRVKKNPETRTKSKKEVKGFEWPVDELQVFIEDSRAETKSNEAVNLNDGLDLIVDGGETDGEDEFCTPFRRYELAALKRFRRERE</sequence>
<keyword evidence="2" id="KW-1185">Reference proteome</keyword>